<dbReference type="SUPFAM" id="SSF46785">
    <property type="entry name" value="Winged helix' DNA-binding domain"/>
    <property type="match status" value="1"/>
</dbReference>
<accession>A0ABR9H7U4</accession>
<comment type="caution">
    <text evidence="1">The sequence shown here is derived from an EMBL/GenBank/DDBJ whole genome shotgun (WGS) entry which is preliminary data.</text>
</comment>
<dbReference type="RefSeq" id="WP_192624674.1">
    <property type="nucleotide sequence ID" value="NZ_JADBGG010000034.1"/>
</dbReference>
<protein>
    <recommendedName>
        <fullName evidence="3">Helix-turn-helix domain-containing protein</fullName>
    </recommendedName>
</protein>
<evidence type="ECO:0000313" key="1">
    <source>
        <dbReference type="EMBL" id="MBE1426784.1"/>
    </source>
</evidence>
<sequence>MSAVKKRPTKKPAQKHESALLPAVDTLDPGFTYRWKIFDQSTLGRFCQFPRSLIFKVSSDGLIDTPGIWAELPLASKSVLPVLLHFENRDHKCWPSQELICALSGLNSRKTVRRGLRILEDAGLISTRKATTTAGRPLTIYHLQLPHDDFYVPLYASLFQGGIWSVMGDHPVTHALYPVMRIFAKPRPDLELEGDWLRVDSDEWREWYASRECDWCRADREALIDFAGIGRRSYATAVDFLSSSKMKVIARNEHAPEYWQVNLLDGIGFNHETTEYLNSRLKIT</sequence>
<dbReference type="EMBL" id="JADBGG010000034">
    <property type="protein sequence ID" value="MBE1426784.1"/>
    <property type="molecule type" value="Genomic_DNA"/>
</dbReference>
<dbReference type="Pfam" id="PF13730">
    <property type="entry name" value="HTH_36"/>
    <property type="match status" value="1"/>
</dbReference>
<evidence type="ECO:0008006" key="3">
    <source>
        <dbReference type="Google" id="ProtNLM"/>
    </source>
</evidence>
<evidence type="ECO:0000313" key="2">
    <source>
        <dbReference type="Proteomes" id="UP000639010"/>
    </source>
</evidence>
<dbReference type="InterPro" id="IPR036388">
    <property type="entry name" value="WH-like_DNA-bd_sf"/>
</dbReference>
<dbReference type="Gene3D" id="1.10.10.10">
    <property type="entry name" value="Winged helix-like DNA-binding domain superfamily/Winged helix DNA-binding domain"/>
    <property type="match status" value="1"/>
</dbReference>
<name>A0ABR9H7U4_9BACT</name>
<dbReference type="InterPro" id="IPR036390">
    <property type="entry name" value="WH_DNA-bd_sf"/>
</dbReference>
<keyword evidence="2" id="KW-1185">Reference proteome</keyword>
<reference evidence="1 2" key="1">
    <citation type="submission" date="2020-10" db="EMBL/GenBank/DDBJ databases">
        <title>Genomic Encyclopedia of Type Strains, Phase IV (KMG-IV): sequencing the most valuable type-strain genomes for metagenomic binning, comparative biology and taxonomic classification.</title>
        <authorList>
            <person name="Goeker M."/>
        </authorList>
    </citation>
    <scope>NUCLEOTIDE SEQUENCE [LARGE SCALE GENOMIC DNA]</scope>
    <source>
        <strain evidence="1 2">DSM 4194</strain>
    </source>
</reference>
<dbReference type="Proteomes" id="UP000639010">
    <property type="component" value="Unassembled WGS sequence"/>
</dbReference>
<gene>
    <name evidence="1" type="ORF">H4684_003459</name>
</gene>
<organism evidence="1 2">
    <name type="scientific">Desulfomicrobium macestii</name>
    <dbReference type="NCBI Taxonomy" id="90731"/>
    <lineage>
        <taxon>Bacteria</taxon>
        <taxon>Pseudomonadati</taxon>
        <taxon>Thermodesulfobacteriota</taxon>
        <taxon>Desulfovibrionia</taxon>
        <taxon>Desulfovibrionales</taxon>
        <taxon>Desulfomicrobiaceae</taxon>
        <taxon>Desulfomicrobium</taxon>
    </lineage>
</organism>
<proteinExistence type="predicted"/>